<dbReference type="EMBL" id="KV921867">
    <property type="protein sequence ID" value="ORE10234.1"/>
    <property type="molecule type" value="Genomic_DNA"/>
</dbReference>
<keyword evidence="1" id="KW-0328">Glycosyltransferase</keyword>
<dbReference type="OrthoDB" id="512920at2759"/>
<dbReference type="GO" id="GO:0016757">
    <property type="term" value="F:glycosyltransferase activity"/>
    <property type="evidence" value="ECO:0007669"/>
    <property type="project" value="UniProtKB-KW"/>
</dbReference>
<dbReference type="Gene3D" id="3.40.50.2000">
    <property type="entry name" value="Glycogen Phosphorylase B"/>
    <property type="match status" value="2"/>
</dbReference>
<evidence type="ECO:0000256" key="1">
    <source>
        <dbReference type="ARBA" id="ARBA00022676"/>
    </source>
</evidence>
<evidence type="ECO:0000259" key="5">
    <source>
        <dbReference type="Pfam" id="PF08323"/>
    </source>
</evidence>
<feature type="transmembrane region" description="Helical" evidence="4">
    <location>
        <begin position="47"/>
        <end position="73"/>
    </location>
</feature>
<evidence type="ECO:0000256" key="3">
    <source>
        <dbReference type="SAM" id="Coils"/>
    </source>
</evidence>
<dbReference type="SUPFAM" id="SSF53756">
    <property type="entry name" value="UDP-Glycosyltransferase/glycogen phosphorylase"/>
    <property type="match status" value="1"/>
</dbReference>
<feature type="coiled-coil region" evidence="3">
    <location>
        <begin position="676"/>
        <end position="703"/>
    </location>
</feature>
<feature type="domain" description="Starch synthase catalytic" evidence="5">
    <location>
        <begin position="108"/>
        <end position="407"/>
    </location>
</feature>
<evidence type="ECO:0000256" key="4">
    <source>
        <dbReference type="SAM" id="Phobius"/>
    </source>
</evidence>
<evidence type="ECO:0000256" key="2">
    <source>
        <dbReference type="ARBA" id="ARBA00022679"/>
    </source>
</evidence>
<reference evidence="6" key="1">
    <citation type="journal article" date="2016" name="Proc. Natl. Acad. Sci. U.S.A.">
        <title>Lipid metabolic changes in an early divergent fungus govern the establishment of a mutualistic symbiosis with endobacteria.</title>
        <authorList>
            <person name="Lastovetsky O.A."/>
            <person name="Gaspar M.L."/>
            <person name="Mondo S.J."/>
            <person name="LaButti K.M."/>
            <person name="Sandor L."/>
            <person name="Grigoriev I.V."/>
            <person name="Henry S.A."/>
            <person name="Pawlowska T.E."/>
        </authorList>
    </citation>
    <scope>NUCLEOTIDE SEQUENCE [LARGE SCALE GENOMIC DNA]</scope>
    <source>
        <strain evidence="6">ATCC 52814</strain>
    </source>
</reference>
<proteinExistence type="predicted"/>
<accession>A0A1X0RDY5</accession>
<keyword evidence="4" id="KW-0812">Transmembrane</keyword>
<protein>
    <recommendedName>
        <fullName evidence="5">Starch synthase catalytic domain-containing protein</fullName>
    </recommendedName>
</protein>
<dbReference type="InterPro" id="IPR013534">
    <property type="entry name" value="Starch_synth_cat_dom"/>
</dbReference>
<sequence>MTSQVISVTANPSPLTKTTSFITSLISPNTQKNQPLSLKQNDRKWRWWNILSVIILLLVLFEIIILCTSYSILSSEKPLVTIVKRQYPTMKYTHLDTDIQSKIEKDTRVYHVTKEFGPAAISDLGRYVTGLATAQQASELTDVAIVMPLYPFMRRLAPTLEIEMMIEMRGKHPGEKAALEFRVYKAMYAFNPPVQAPAKRVWQMINNVNTSINLTPQREPAKRDAIPVYMISQANKFPFNKAFKHRTPDEINDEHPDLPNDWRDQYFAKAATAFLAYKANAADEESIFAPIRVVPRVDIVHIHGASNAYVAKFLQDKKEADDLGPRPPAIVYTVHDHQAEMKYCNSFRSVRKFLDHSGDREKLHKYVYGGRMFMSKVAIDHAEAVTFVDHALAADVLEGRRDFHLKELVMDSLLRKAQGSRFFGINQAIDYHSTDHPFITDKLANKSMVYPKYALDMIHDQPSLQSVDPSQPLTLVVPETPTYWTLPELSKDFVSVYKDRARRYLIRRSFLKEADMRRPVVLFRGALSYNAGAESLAYAAQLFAEHNMKLIIMGSRADYPFEEIKAIEARYPEHVKVVSDVKDVRRYDTLCRAAADFVFVPTAREDDLALQTVGGLVYGSAVISTGTGRLHAAFIDRGDVRGNVHVGYPDSTKTENGATVTSYEYYNAYLYNYTSKDSLKQAISDAASDYNQLIRNNKVLREEFILRMIRSAISLAWDKGHFQGPMHEYNQVYQLVLQDRLIPRMRMHEVEQENELVSRLRDNADDPFKWN</sequence>
<dbReference type="Proteomes" id="UP000242414">
    <property type="component" value="Unassembled WGS sequence"/>
</dbReference>
<keyword evidence="3" id="KW-0175">Coiled coil</keyword>
<evidence type="ECO:0000313" key="6">
    <source>
        <dbReference type="EMBL" id="ORE10234.1"/>
    </source>
</evidence>
<keyword evidence="4" id="KW-1133">Transmembrane helix</keyword>
<keyword evidence="2" id="KW-0808">Transferase</keyword>
<dbReference type="Pfam" id="PF08323">
    <property type="entry name" value="Glyco_transf_5"/>
    <property type="match status" value="1"/>
</dbReference>
<dbReference type="AlphaFoldDB" id="A0A1X0RDY5"/>
<gene>
    <name evidence="6" type="ORF">BCV72DRAFT_30293</name>
</gene>
<keyword evidence="4" id="KW-0472">Membrane</keyword>
<dbReference type="VEuPathDB" id="FungiDB:BCV72DRAFT_30293"/>
<organism evidence="6">
    <name type="scientific">Rhizopus microsporus var. microsporus</name>
    <dbReference type="NCBI Taxonomy" id="86635"/>
    <lineage>
        <taxon>Eukaryota</taxon>
        <taxon>Fungi</taxon>
        <taxon>Fungi incertae sedis</taxon>
        <taxon>Mucoromycota</taxon>
        <taxon>Mucoromycotina</taxon>
        <taxon>Mucoromycetes</taxon>
        <taxon>Mucorales</taxon>
        <taxon>Mucorineae</taxon>
        <taxon>Rhizopodaceae</taxon>
        <taxon>Rhizopus</taxon>
    </lineage>
</organism>
<name>A0A1X0RDY5_RHIZD</name>